<evidence type="ECO:0000256" key="4">
    <source>
        <dbReference type="ARBA" id="ARBA00022692"/>
    </source>
</evidence>
<dbReference type="InterPro" id="IPR036259">
    <property type="entry name" value="MFS_trans_sf"/>
</dbReference>
<dbReference type="Proteomes" id="UP001554567">
    <property type="component" value="Unassembled WGS sequence"/>
</dbReference>
<protein>
    <submittedName>
        <fullName evidence="9">MFS transporter</fullName>
    </submittedName>
</protein>
<feature type="transmembrane region" description="Helical" evidence="7">
    <location>
        <begin position="340"/>
        <end position="362"/>
    </location>
</feature>
<dbReference type="EMBL" id="JBFKZN010000005">
    <property type="protein sequence ID" value="MEW5289802.1"/>
    <property type="molecule type" value="Genomic_DNA"/>
</dbReference>
<feature type="transmembrane region" description="Helical" evidence="7">
    <location>
        <begin position="78"/>
        <end position="111"/>
    </location>
</feature>
<sequence length="399" mass="44074">MLFSAGFLNPTIKIMLTGTFLSRIGYFMVWPFLSLYLHNTLHVSLFMVGVIFFVASLSGVAVSIFLGYHSDRSGRNPVICFGLLISIISFILMGAVASLTACIVAICFLSAGRALIESSSKSLIGDMLSDAESKARVQYLRYYIINIGSALGPIPGLLAANHHRETIMYATALIYFIYLLLMIFGADWRFKKERDLPEENFWQAFAFMLRHKKFTVFVLCNFIVMLIYAVFDTTLIQYINLSNPINPGEITAIVFIANAAGVILLQKPVMWLMRSSGITTRIVTGTFLLTLSQLAFLFSDTRSAWQMIFSTLLLTLGEIIVMPTLNIATDLLAPAGKRGITFGISNMAYLGTAVSPLLGGFLLQYAGVNALFFVLSALGFAVLLVQWVNGQQADYRQNA</sequence>
<keyword evidence="6 7" id="KW-0472">Membrane</keyword>
<dbReference type="InterPro" id="IPR050171">
    <property type="entry name" value="MFS_Transporters"/>
</dbReference>
<feature type="transmembrane region" description="Helical" evidence="7">
    <location>
        <begin position="245"/>
        <end position="266"/>
    </location>
</feature>
<feature type="transmembrane region" description="Helical" evidence="7">
    <location>
        <begin position="304"/>
        <end position="328"/>
    </location>
</feature>
<comment type="caution">
    <text evidence="9">The sequence shown here is derived from an EMBL/GenBank/DDBJ whole genome shotgun (WGS) entry which is preliminary data.</text>
</comment>
<dbReference type="PROSITE" id="PS50850">
    <property type="entry name" value="MFS"/>
    <property type="match status" value="1"/>
</dbReference>
<dbReference type="InterPro" id="IPR020846">
    <property type="entry name" value="MFS_dom"/>
</dbReference>
<feature type="transmembrane region" description="Helical" evidence="7">
    <location>
        <begin position="214"/>
        <end position="239"/>
    </location>
</feature>
<dbReference type="Gene3D" id="1.20.1250.20">
    <property type="entry name" value="MFS general substrate transporter like domains"/>
    <property type="match status" value="1"/>
</dbReference>
<dbReference type="PANTHER" id="PTHR23517">
    <property type="entry name" value="RESISTANCE PROTEIN MDTM, PUTATIVE-RELATED-RELATED"/>
    <property type="match status" value="1"/>
</dbReference>
<evidence type="ECO:0000259" key="8">
    <source>
        <dbReference type="PROSITE" id="PS50850"/>
    </source>
</evidence>
<comment type="subcellular location">
    <subcellularLocation>
        <location evidence="1">Cell membrane</location>
        <topology evidence="1">Multi-pass membrane protein</topology>
    </subcellularLocation>
</comment>
<name>A0ABV3N1Y9_9GAMM</name>
<keyword evidence="3" id="KW-1003">Cell membrane</keyword>
<evidence type="ECO:0000313" key="10">
    <source>
        <dbReference type="Proteomes" id="UP001554567"/>
    </source>
</evidence>
<gene>
    <name evidence="9" type="ORF">ABW286_11505</name>
</gene>
<evidence type="ECO:0000256" key="6">
    <source>
        <dbReference type="ARBA" id="ARBA00023136"/>
    </source>
</evidence>
<feature type="domain" description="Major facilitator superfamily (MFS) profile" evidence="8">
    <location>
        <begin position="11"/>
        <end position="394"/>
    </location>
</feature>
<dbReference type="PANTHER" id="PTHR23517:SF2">
    <property type="entry name" value="MULTIDRUG RESISTANCE PROTEIN MDTH"/>
    <property type="match status" value="1"/>
</dbReference>
<dbReference type="InterPro" id="IPR011701">
    <property type="entry name" value="MFS"/>
</dbReference>
<organism evidence="9 10">
    <name type="scientific">Erwinia papayae</name>
    <dbReference type="NCBI Taxonomy" id="206499"/>
    <lineage>
        <taxon>Bacteria</taxon>
        <taxon>Pseudomonadati</taxon>
        <taxon>Pseudomonadota</taxon>
        <taxon>Gammaproteobacteria</taxon>
        <taxon>Enterobacterales</taxon>
        <taxon>Erwiniaceae</taxon>
        <taxon>Erwinia</taxon>
    </lineage>
</organism>
<dbReference type="RefSeq" id="WP_367167540.1">
    <property type="nucleotide sequence ID" value="NZ_JBFKZN010000005.1"/>
</dbReference>
<feature type="transmembrane region" description="Helical" evidence="7">
    <location>
        <begin position="278"/>
        <end position="298"/>
    </location>
</feature>
<evidence type="ECO:0000256" key="1">
    <source>
        <dbReference type="ARBA" id="ARBA00004651"/>
    </source>
</evidence>
<feature type="transmembrane region" description="Helical" evidence="7">
    <location>
        <begin position="167"/>
        <end position="186"/>
    </location>
</feature>
<keyword evidence="4 7" id="KW-0812">Transmembrane</keyword>
<keyword evidence="2" id="KW-0813">Transport</keyword>
<dbReference type="Pfam" id="PF07690">
    <property type="entry name" value="MFS_1"/>
    <property type="match status" value="1"/>
</dbReference>
<evidence type="ECO:0000256" key="5">
    <source>
        <dbReference type="ARBA" id="ARBA00022989"/>
    </source>
</evidence>
<evidence type="ECO:0000313" key="9">
    <source>
        <dbReference type="EMBL" id="MEW5289802.1"/>
    </source>
</evidence>
<keyword evidence="10" id="KW-1185">Reference proteome</keyword>
<dbReference type="SUPFAM" id="SSF103473">
    <property type="entry name" value="MFS general substrate transporter"/>
    <property type="match status" value="1"/>
</dbReference>
<evidence type="ECO:0000256" key="7">
    <source>
        <dbReference type="SAM" id="Phobius"/>
    </source>
</evidence>
<feature type="transmembrane region" description="Helical" evidence="7">
    <location>
        <begin position="45"/>
        <end position="66"/>
    </location>
</feature>
<feature type="transmembrane region" description="Helical" evidence="7">
    <location>
        <begin position="368"/>
        <end position="388"/>
    </location>
</feature>
<keyword evidence="5 7" id="KW-1133">Transmembrane helix</keyword>
<accession>A0ABV3N1Y9</accession>
<proteinExistence type="predicted"/>
<evidence type="ECO:0000256" key="3">
    <source>
        <dbReference type="ARBA" id="ARBA00022475"/>
    </source>
</evidence>
<evidence type="ECO:0000256" key="2">
    <source>
        <dbReference type="ARBA" id="ARBA00022448"/>
    </source>
</evidence>
<feature type="transmembrane region" description="Helical" evidence="7">
    <location>
        <begin position="12"/>
        <end position="33"/>
    </location>
</feature>
<reference evidence="9 10" key="1">
    <citation type="submission" date="2024-07" db="EMBL/GenBank/DDBJ databases">
        <authorList>
            <person name="Dulla G.F.J."/>
            <person name="Delorm J.G."/>
        </authorList>
    </citation>
    <scope>NUCLEOTIDE SEQUENCE [LARGE SCALE GENOMIC DNA]</scope>
    <source>
        <strain evidence="9 10">JGD 233</strain>
    </source>
</reference>